<dbReference type="InterPro" id="IPR007120">
    <property type="entry name" value="DNA-dir_RNAP_su2_dom"/>
</dbReference>
<dbReference type="GO" id="GO:0000428">
    <property type="term" value="C:DNA-directed RNA polymerase complex"/>
    <property type="evidence" value="ECO:0007669"/>
    <property type="project" value="UniProtKB-KW"/>
</dbReference>
<keyword evidence="3" id="KW-0808">Transferase</keyword>
<dbReference type="Pfam" id="PF00562">
    <property type="entry name" value="RNA_pol_Rpb2_6"/>
    <property type="match status" value="1"/>
</dbReference>
<gene>
    <name evidence="7" type="ORF">DDZ44_05540</name>
</gene>
<accession>A0A354YVJ1</accession>
<comment type="caution">
    <text evidence="7">The sequence shown here is derived from an EMBL/GenBank/DDBJ whole genome shotgun (WGS) entry which is preliminary data.</text>
</comment>
<evidence type="ECO:0000259" key="6">
    <source>
        <dbReference type="Pfam" id="PF00562"/>
    </source>
</evidence>
<keyword evidence="4" id="KW-0548">Nucleotidyltransferase</keyword>
<feature type="domain" description="DNA-directed RNA polymerase subunit 2 hybrid-binding" evidence="6">
    <location>
        <begin position="17"/>
        <end position="102"/>
    </location>
</feature>
<dbReference type="EMBL" id="DNZF01000120">
    <property type="protein sequence ID" value="HBK53378.1"/>
    <property type="molecule type" value="Genomic_DNA"/>
</dbReference>
<keyword evidence="2" id="KW-0240">DNA-directed RNA polymerase</keyword>
<name>A0A354YVJ1_9FIRM</name>
<evidence type="ECO:0000256" key="3">
    <source>
        <dbReference type="ARBA" id="ARBA00022679"/>
    </source>
</evidence>
<dbReference type="Gene3D" id="2.40.50.100">
    <property type="match status" value="1"/>
</dbReference>
<dbReference type="EC" id="2.7.7.6" evidence="1"/>
<evidence type="ECO:0000313" key="8">
    <source>
        <dbReference type="Proteomes" id="UP000263273"/>
    </source>
</evidence>
<protein>
    <recommendedName>
        <fullName evidence="1">DNA-directed RNA polymerase</fullName>
        <ecNumber evidence="1">2.7.7.6</ecNumber>
    </recommendedName>
</protein>
<evidence type="ECO:0000256" key="5">
    <source>
        <dbReference type="ARBA" id="ARBA00023163"/>
    </source>
</evidence>
<dbReference type="GO" id="GO:0003677">
    <property type="term" value="F:DNA binding"/>
    <property type="evidence" value="ECO:0007669"/>
    <property type="project" value="InterPro"/>
</dbReference>
<evidence type="ECO:0000256" key="1">
    <source>
        <dbReference type="ARBA" id="ARBA00012418"/>
    </source>
</evidence>
<dbReference type="Gene3D" id="3.90.1100.10">
    <property type="match status" value="1"/>
</dbReference>
<proteinExistence type="predicted"/>
<feature type="non-terminal residue" evidence="7">
    <location>
        <position position="102"/>
    </location>
</feature>
<sequence length="102" mass="11003">GTGLEHKAARDSGAVVIAKKAGTVKKASASRITIENDDGTKDNYELLKFMRSNQGTCYNQRPIVKVGERVEANEVIADGPSTEHGELALGRNVMVAFMPWEG</sequence>
<reference evidence="7 8" key="1">
    <citation type="journal article" date="2018" name="Nat. Biotechnol.">
        <title>A standardized bacterial taxonomy based on genome phylogeny substantially revises the tree of life.</title>
        <authorList>
            <person name="Parks D.H."/>
            <person name="Chuvochina M."/>
            <person name="Waite D.W."/>
            <person name="Rinke C."/>
            <person name="Skarshewski A."/>
            <person name="Chaumeil P.A."/>
            <person name="Hugenholtz P."/>
        </authorList>
    </citation>
    <scope>NUCLEOTIDE SEQUENCE [LARGE SCALE GENOMIC DNA]</scope>
    <source>
        <strain evidence="7">UBA10948</strain>
    </source>
</reference>
<evidence type="ECO:0000313" key="7">
    <source>
        <dbReference type="EMBL" id="HBK53378.1"/>
    </source>
</evidence>
<dbReference type="SUPFAM" id="SSF64484">
    <property type="entry name" value="beta and beta-prime subunits of DNA dependent RNA-polymerase"/>
    <property type="match status" value="1"/>
</dbReference>
<dbReference type="InterPro" id="IPR037033">
    <property type="entry name" value="DNA-dir_RNAP_su2_hyb_sf"/>
</dbReference>
<dbReference type="GO" id="GO:0003899">
    <property type="term" value="F:DNA-directed RNA polymerase activity"/>
    <property type="evidence" value="ECO:0007669"/>
    <property type="project" value="UniProtKB-EC"/>
</dbReference>
<evidence type="ECO:0000256" key="4">
    <source>
        <dbReference type="ARBA" id="ARBA00022695"/>
    </source>
</evidence>
<dbReference type="Gene3D" id="2.40.270.10">
    <property type="entry name" value="DNA-directed RNA polymerase, subunit 2, domain 6"/>
    <property type="match status" value="1"/>
</dbReference>
<feature type="non-terminal residue" evidence="7">
    <location>
        <position position="1"/>
    </location>
</feature>
<organism evidence="7 8">
    <name type="scientific">Syntrophomonas wolfei</name>
    <dbReference type="NCBI Taxonomy" id="863"/>
    <lineage>
        <taxon>Bacteria</taxon>
        <taxon>Bacillati</taxon>
        <taxon>Bacillota</taxon>
        <taxon>Clostridia</taxon>
        <taxon>Eubacteriales</taxon>
        <taxon>Syntrophomonadaceae</taxon>
        <taxon>Syntrophomonas</taxon>
    </lineage>
</organism>
<dbReference type="Proteomes" id="UP000263273">
    <property type="component" value="Unassembled WGS sequence"/>
</dbReference>
<dbReference type="AlphaFoldDB" id="A0A354YVJ1"/>
<evidence type="ECO:0000256" key="2">
    <source>
        <dbReference type="ARBA" id="ARBA00022478"/>
    </source>
</evidence>
<keyword evidence="5" id="KW-0804">Transcription</keyword>
<dbReference type="GO" id="GO:0006351">
    <property type="term" value="P:DNA-templated transcription"/>
    <property type="evidence" value="ECO:0007669"/>
    <property type="project" value="InterPro"/>
</dbReference>